<dbReference type="SUPFAM" id="SSF51316">
    <property type="entry name" value="Mss4-like"/>
    <property type="match status" value="1"/>
</dbReference>
<dbReference type="GO" id="GO:0006979">
    <property type="term" value="P:response to oxidative stress"/>
    <property type="evidence" value="ECO:0007669"/>
    <property type="project" value="InterPro"/>
</dbReference>
<evidence type="ECO:0000259" key="6">
    <source>
        <dbReference type="PROSITE" id="PS51790"/>
    </source>
</evidence>
<keyword evidence="5" id="KW-0732">Signal</keyword>
<organism evidence="7 8">
    <name type="scientific">endosymbiont of Galathealinum brachiosum</name>
    <dbReference type="NCBI Taxonomy" id="2200906"/>
    <lineage>
        <taxon>Bacteria</taxon>
        <taxon>Pseudomonadati</taxon>
        <taxon>Pseudomonadota</taxon>
        <taxon>Gammaproteobacteria</taxon>
        <taxon>sulfur-oxidizing symbionts</taxon>
    </lineage>
</organism>
<reference evidence="7 8" key="1">
    <citation type="journal article" date="2018" name="ISME J.">
        <title>Endosymbiont genomes yield clues of tubeworm success.</title>
        <authorList>
            <person name="Li Y."/>
            <person name="Liles M.R."/>
            <person name="Halanych K.M."/>
        </authorList>
    </citation>
    <scope>NUCLEOTIDE SEQUENCE [LARGE SCALE GENOMIC DNA]</scope>
    <source>
        <strain evidence="7">A1464</strain>
    </source>
</reference>
<evidence type="ECO:0000256" key="3">
    <source>
        <dbReference type="ARBA" id="ARBA00048488"/>
    </source>
</evidence>
<feature type="compositionally biased region" description="Polar residues" evidence="4">
    <location>
        <begin position="29"/>
        <end position="45"/>
    </location>
</feature>
<dbReference type="PANTHER" id="PTHR10173">
    <property type="entry name" value="METHIONINE SULFOXIDE REDUCTASE"/>
    <property type="match status" value="1"/>
</dbReference>
<dbReference type="NCBIfam" id="TIGR00357">
    <property type="entry name" value="peptide-methionine (R)-S-oxide reductase MsrB"/>
    <property type="match status" value="1"/>
</dbReference>
<evidence type="ECO:0000256" key="4">
    <source>
        <dbReference type="SAM" id="MobiDB-lite"/>
    </source>
</evidence>
<dbReference type="InterPro" id="IPR028427">
    <property type="entry name" value="Met_Sox_Rdtase_MsrB"/>
</dbReference>
<dbReference type="PANTHER" id="PTHR10173:SF59">
    <property type="entry name" value="PEPTIDE METHIONINE SULFOXIDE REDUCTASE MSRA_MSRB"/>
    <property type="match status" value="1"/>
</dbReference>
<protein>
    <recommendedName>
        <fullName evidence="1">peptide-methionine (R)-S-oxide reductase</fullName>
        <ecNumber evidence="1">1.8.4.12</ecNumber>
    </recommendedName>
</protein>
<dbReference type="Proteomes" id="UP000254266">
    <property type="component" value="Unassembled WGS sequence"/>
</dbReference>
<comment type="catalytic activity">
    <reaction evidence="3">
        <text>L-methionyl-[protein] + [thioredoxin]-disulfide + H2O = L-methionyl-(R)-S-oxide-[protein] + [thioredoxin]-dithiol</text>
        <dbReference type="Rhea" id="RHEA:24164"/>
        <dbReference type="Rhea" id="RHEA-COMP:10698"/>
        <dbReference type="Rhea" id="RHEA-COMP:10700"/>
        <dbReference type="Rhea" id="RHEA-COMP:12313"/>
        <dbReference type="Rhea" id="RHEA-COMP:12314"/>
        <dbReference type="ChEBI" id="CHEBI:15377"/>
        <dbReference type="ChEBI" id="CHEBI:16044"/>
        <dbReference type="ChEBI" id="CHEBI:29950"/>
        <dbReference type="ChEBI" id="CHEBI:45764"/>
        <dbReference type="ChEBI" id="CHEBI:50058"/>
        <dbReference type="EC" id="1.8.4.12"/>
    </reaction>
</comment>
<name>A0A370DBN1_9GAMM</name>
<dbReference type="EC" id="1.8.4.12" evidence="1"/>
<dbReference type="GO" id="GO:0005737">
    <property type="term" value="C:cytoplasm"/>
    <property type="evidence" value="ECO:0007669"/>
    <property type="project" value="TreeGrafter"/>
</dbReference>
<feature type="domain" description="MsrB" evidence="6">
    <location>
        <begin position="49"/>
        <end position="171"/>
    </location>
</feature>
<dbReference type="GO" id="GO:0030091">
    <property type="term" value="P:protein repair"/>
    <property type="evidence" value="ECO:0007669"/>
    <property type="project" value="InterPro"/>
</dbReference>
<feature type="region of interest" description="Disordered" evidence="4">
    <location>
        <begin position="29"/>
        <end position="50"/>
    </location>
</feature>
<feature type="signal peptide" evidence="5">
    <location>
        <begin position="1"/>
        <end position="19"/>
    </location>
</feature>
<dbReference type="EMBL" id="QFXC01000011">
    <property type="protein sequence ID" value="RDH82308.1"/>
    <property type="molecule type" value="Genomic_DNA"/>
</dbReference>
<dbReference type="AlphaFoldDB" id="A0A370DBN1"/>
<sequence>MKKILLLTIFVTASIAVFASEYNKIQETPHSVAASNSTTSAQPYNKPSDDELKKRLSRLQYSVTQHESTETPFDNEYWDEKRDGIYVDIASGEPLFSSKDKYKSGTGWPSFVRPLVKENIVEREDSLLFYKRVEIRSKYADSHLGHVFTDGPAPTGLRYCMNSAAMRFIPREQLVDSGYGKYLELFEISEK</sequence>
<comment type="caution">
    <text evidence="7">The sequence shown here is derived from an EMBL/GenBank/DDBJ whole genome shotgun (WGS) entry which is preliminary data.</text>
</comment>
<accession>A0A370DBN1</accession>
<dbReference type="InterPro" id="IPR011057">
    <property type="entry name" value="Mss4-like_sf"/>
</dbReference>
<keyword evidence="8" id="KW-1185">Reference proteome</keyword>
<evidence type="ECO:0000256" key="2">
    <source>
        <dbReference type="ARBA" id="ARBA00023002"/>
    </source>
</evidence>
<proteinExistence type="predicted"/>
<dbReference type="Gene3D" id="2.170.150.20">
    <property type="entry name" value="Peptide methionine sulfoxide reductase"/>
    <property type="match status" value="1"/>
</dbReference>
<evidence type="ECO:0000256" key="1">
    <source>
        <dbReference type="ARBA" id="ARBA00012499"/>
    </source>
</evidence>
<evidence type="ECO:0000256" key="5">
    <source>
        <dbReference type="SAM" id="SignalP"/>
    </source>
</evidence>
<dbReference type="GO" id="GO:0033743">
    <property type="term" value="F:peptide-methionine (R)-S-oxide reductase activity"/>
    <property type="evidence" value="ECO:0007669"/>
    <property type="project" value="UniProtKB-EC"/>
</dbReference>
<evidence type="ECO:0000313" key="7">
    <source>
        <dbReference type="EMBL" id="RDH82308.1"/>
    </source>
</evidence>
<evidence type="ECO:0000313" key="8">
    <source>
        <dbReference type="Proteomes" id="UP000254266"/>
    </source>
</evidence>
<dbReference type="FunFam" id="2.170.150.20:FF:000003">
    <property type="entry name" value="Peptide methionine sulfoxide reductase MsrB"/>
    <property type="match status" value="1"/>
</dbReference>
<keyword evidence="2" id="KW-0560">Oxidoreductase</keyword>
<dbReference type="PROSITE" id="PS51790">
    <property type="entry name" value="MSRB"/>
    <property type="match status" value="1"/>
</dbReference>
<gene>
    <name evidence="7" type="primary">msrB</name>
    <name evidence="7" type="ORF">DIZ80_08385</name>
</gene>
<dbReference type="Pfam" id="PF01641">
    <property type="entry name" value="SelR"/>
    <property type="match status" value="1"/>
</dbReference>
<dbReference type="InterPro" id="IPR002579">
    <property type="entry name" value="Met_Sox_Rdtase_MsrB_dom"/>
</dbReference>
<feature type="chain" id="PRO_5016680499" description="peptide-methionine (R)-S-oxide reductase" evidence="5">
    <location>
        <begin position="20"/>
        <end position="191"/>
    </location>
</feature>